<dbReference type="AlphaFoldDB" id="A0A7S4FHB5"/>
<dbReference type="EMBL" id="HBJA01017466">
    <property type="protein sequence ID" value="CAE0794483.1"/>
    <property type="molecule type" value="Transcribed_RNA"/>
</dbReference>
<evidence type="ECO:0000313" key="1">
    <source>
        <dbReference type="EMBL" id="CAE0794483.1"/>
    </source>
</evidence>
<name>A0A7S4FHB5_9EUGL</name>
<accession>A0A7S4FHB5</accession>
<sequence length="105" mass="11516">MADRTLGLLSVNTTTVGDQPTAFRLPTATCCQVQHTDSPLCLVDSVLPVKHAPPVYLPIRAADRRATCQAPTNPPKTAPAPFPLMRACMHFLVTPAWIWSLMIHR</sequence>
<gene>
    <name evidence="1" type="ORF">EGYM00163_LOCUS5601</name>
</gene>
<organism evidence="1">
    <name type="scientific">Eutreptiella gymnastica</name>
    <dbReference type="NCBI Taxonomy" id="73025"/>
    <lineage>
        <taxon>Eukaryota</taxon>
        <taxon>Discoba</taxon>
        <taxon>Euglenozoa</taxon>
        <taxon>Euglenida</taxon>
        <taxon>Spirocuta</taxon>
        <taxon>Euglenophyceae</taxon>
        <taxon>Eutreptiales</taxon>
        <taxon>Eutreptiaceae</taxon>
        <taxon>Eutreptiella</taxon>
    </lineage>
</organism>
<protein>
    <submittedName>
        <fullName evidence="1">Uncharacterized protein</fullName>
    </submittedName>
</protein>
<reference evidence="1" key="1">
    <citation type="submission" date="2021-01" db="EMBL/GenBank/DDBJ databases">
        <authorList>
            <person name="Corre E."/>
            <person name="Pelletier E."/>
            <person name="Niang G."/>
            <person name="Scheremetjew M."/>
            <person name="Finn R."/>
            <person name="Kale V."/>
            <person name="Holt S."/>
            <person name="Cochrane G."/>
            <person name="Meng A."/>
            <person name="Brown T."/>
            <person name="Cohen L."/>
        </authorList>
    </citation>
    <scope>NUCLEOTIDE SEQUENCE</scope>
    <source>
        <strain evidence="1">CCMP1594</strain>
    </source>
</reference>
<proteinExistence type="predicted"/>